<evidence type="ECO:0000313" key="2">
    <source>
        <dbReference type="Proteomes" id="UP001157006"/>
    </source>
</evidence>
<accession>A0AAV1ANN9</accession>
<name>A0AAV1ANN9_VICFA</name>
<protein>
    <submittedName>
        <fullName evidence="1">Uncharacterized protein</fullName>
    </submittedName>
</protein>
<keyword evidence="2" id="KW-1185">Reference proteome</keyword>
<evidence type="ECO:0000313" key="1">
    <source>
        <dbReference type="EMBL" id="CAI8610933.1"/>
    </source>
</evidence>
<dbReference type="Proteomes" id="UP001157006">
    <property type="component" value="Chromosome 4"/>
</dbReference>
<dbReference type="AlphaFoldDB" id="A0AAV1ANN9"/>
<reference evidence="1 2" key="1">
    <citation type="submission" date="2023-01" db="EMBL/GenBank/DDBJ databases">
        <authorList>
            <person name="Kreplak J."/>
        </authorList>
    </citation>
    <scope>NUCLEOTIDE SEQUENCE [LARGE SCALE GENOMIC DNA]</scope>
</reference>
<organism evidence="1 2">
    <name type="scientific">Vicia faba</name>
    <name type="common">Broad bean</name>
    <name type="synonym">Faba vulgaris</name>
    <dbReference type="NCBI Taxonomy" id="3906"/>
    <lineage>
        <taxon>Eukaryota</taxon>
        <taxon>Viridiplantae</taxon>
        <taxon>Streptophyta</taxon>
        <taxon>Embryophyta</taxon>
        <taxon>Tracheophyta</taxon>
        <taxon>Spermatophyta</taxon>
        <taxon>Magnoliopsida</taxon>
        <taxon>eudicotyledons</taxon>
        <taxon>Gunneridae</taxon>
        <taxon>Pentapetalae</taxon>
        <taxon>rosids</taxon>
        <taxon>fabids</taxon>
        <taxon>Fabales</taxon>
        <taxon>Fabaceae</taxon>
        <taxon>Papilionoideae</taxon>
        <taxon>50 kb inversion clade</taxon>
        <taxon>NPAAA clade</taxon>
        <taxon>Hologalegina</taxon>
        <taxon>IRL clade</taxon>
        <taxon>Fabeae</taxon>
        <taxon>Vicia</taxon>
    </lineage>
</organism>
<proteinExistence type="predicted"/>
<sequence length="141" mass="15931">MNGDLRISLLNNVESCYSSPIKTAPRANSPSTMNSFHSEYVFYSNSHSQDQDSPSSLKLYPNDFSTSCASAENDVDIESCCLMSMKMQIVKGYSSWKMKMRIYGRGCREFEGEIAERLEDEERLLVDEGPFIVDLEWAAGL</sequence>
<gene>
    <name evidence="1" type="ORF">VFH_IV205360</name>
</gene>
<dbReference type="EMBL" id="OX451739">
    <property type="protein sequence ID" value="CAI8610933.1"/>
    <property type="molecule type" value="Genomic_DNA"/>
</dbReference>